<evidence type="ECO:0000256" key="3">
    <source>
        <dbReference type="ARBA" id="ARBA00023002"/>
    </source>
</evidence>
<dbReference type="PANTHER" id="PTHR44196:SF1">
    <property type="entry name" value="DEHYDROGENASE_REDUCTASE SDR FAMILY MEMBER 7B"/>
    <property type="match status" value="1"/>
</dbReference>
<evidence type="ECO:0000256" key="6">
    <source>
        <dbReference type="SAM" id="SignalP"/>
    </source>
</evidence>
<keyword evidence="2" id="KW-0521">NADP</keyword>
<dbReference type="InterPro" id="IPR036291">
    <property type="entry name" value="NAD(P)-bd_dom_sf"/>
</dbReference>
<gene>
    <name evidence="7" type="ORF">HK105_200698</name>
</gene>
<organism evidence="7 8">
    <name type="scientific">Polyrhizophydium stewartii</name>
    <dbReference type="NCBI Taxonomy" id="2732419"/>
    <lineage>
        <taxon>Eukaryota</taxon>
        <taxon>Fungi</taxon>
        <taxon>Fungi incertae sedis</taxon>
        <taxon>Chytridiomycota</taxon>
        <taxon>Chytridiomycota incertae sedis</taxon>
        <taxon>Chytridiomycetes</taxon>
        <taxon>Rhizophydiales</taxon>
        <taxon>Rhizophydiales incertae sedis</taxon>
        <taxon>Polyrhizophydium</taxon>
    </lineage>
</organism>
<comment type="caution">
    <text evidence="7">The sequence shown here is derived from an EMBL/GenBank/DDBJ whole genome shotgun (WGS) entry which is preliminary data.</text>
</comment>
<sequence length="317" mass="32929">MPPTHGMLAPLVLAVAAAVAYQRLTQKRPYTGDPAQQRVVILGASSGIGKHLALQYAARGAQLLLVARRRDRLEAVQAECRGQHARTTCEVVVGDAADEAVLAAAAAAARERLGGVDVLVLCAGVTSIIPFEQVCALDAAAAAEPTASAASAAGASASAALVERIFRTNVFSPIMATKHFLPLLRASKGQILVISSAAGIMAAPTRPIYTASKHAMTGFFKTLRIELAASGVSVCIALPGTVDTELRDAAVDGMGATSKYRGSAGISADECARIIIAGADRGDREIYMPWFYGVAHVLSLILPGVVDHFAAKKYKLA</sequence>
<keyword evidence="6" id="KW-0732">Signal</keyword>
<proteinExistence type="inferred from homology"/>
<dbReference type="PANTHER" id="PTHR44196">
    <property type="entry name" value="DEHYDROGENASE/REDUCTASE SDR FAMILY MEMBER 7B"/>
    <property type="match status" value="1"/>
</dbReference>
<name>A0ABR4NJU7_9FUNG</name>
<dbReference type="SUPFAM" id="SSF51735">
    <property type="entry name" value="NAD(P)-binding Rossmann-fold domains"/>
    <property type="match status" value="1"/>
</dbReference>
<protein>
    <submittedName>
        <fullName evidence="7">Uncharacterized protein</fullName>
    </submittedName>
</protein>
<dbReference type="Gene3D" id="3.40.50.720">
    <property type="entry name" value="NAD(P)-binding Rossmann-like Domain"/>
    <property type="match status" value="1"/>
</dbReference>
<dbReference type="Proteomes" id="UP001527925">
    <property type="component" value="Unassembled WGS sequence"/>
</dbReference>
<evidence type="ECO:0000256" key="1">
    <source>
        <dbReference type="ARBA" id="ARBA00006484"/>
    </source>
</evidence>
<comment type="function">
    <text evidence="4">Putative oxidoreductase.</text>
</comment>
<keyword evidence="8" id="KW-1185">Reference proteome</keyword>
<dbReference type="PRINTS" id="PR00081">
    <property type="entry name" value="GDHRDH"/>
</dbReference>
<dbReference type="EMBL" id="JADGIZ020000002">
    <property type="protein sequence ID" value="KAL2919781.1"/>
    <property type="molecule type" value="Genomic_DNA"/>
</dbReference>
<evidence type="ECO:0000313" key="7">
    <source>
        <dbReference type="EMBL" id="KAL2919781.1"/>
    </source>
</evidence>
<dbReference type="PROSITE" id="PS00061">
    <property type="entry name" value="ADH_SHORT"/>
    <property type="match status" value="1"/>
</dbReference>
<dbReference type="PRINTS" id="PR00080">
    <property type="entry name" value="SDRFAMILY"/>
</dbReference>
<evidence type="ECO:0000256" key="2">
    <source>
        <dbReference type="ARBA" id="ARBA00022857"/>
    </source>
</evidence>
<dbReference type="InterPro" id="IPR020904">
    <property type="entry name" value="Sc_DH/Rdtase_CS"/>
</dbReference>
<evidence type="ECO:0000256" key="4">
    <source>
        <dbReference type="ARBA" id="ARBA00037096"/>
    </source>
</evidence>
<evidence type="ECO:0000313" key="8">
    <source>
        <dbReference type="Proteomes" id="UP001527925"/>
    </source>
</evidence>
<accession>A0ABR4NJU7</accession>
<comment type="similarity">
    <text evidence="1 5">Belongs to the short-chain dehydrogenases/reductases (SDR) family.</text>
</comment>
<keyword evidence="3" id="KW-0560">Oxidoreductase</keyword>
<feature type="signal peptide" evidence="6">
    <location>
        <begin position="1"/>
        <end position="22"/>
    </location>
</feature>
<feature type="chain" id="PRO_5047250600" evidence="6">
    <location>
        <begin position="23"/>
        <end position="317"/>
    </location>
</feature>
<evidence type="ECO:0000256" key="5">
    <source>
        <dbReference type="RuleBase" id="RU000363"/>
    </source>
</evidence>
<dbReference type="Pfam" id="PF00106">
    <property type="entry name" value="adh_short"/>
    <property type="match status" value="1"/>
</dbReference>
<dbReference type="InterPro" id="IPR002347">
    <property type="entry name" value="SDR_fam"/>
</dbReference>
<reference evidence="7 8" key="1">
    <citation type="submission" date="2023-09" db="EMBL/GenBank/DDBJ databases">
        <title>Pangenome analysis of Batrachochytrium dendrobatidis and related Chytrids.</title>
        <authorList>
            <person name="Yacoub M.N."/>
            <person name="Stajich J.E."/>
            <person name="James T.Y."/>
        </authorList>
    </citation>
    <scope>NUCLEOTIDE SEQUENCE [LARGE SCALE GENOMIC DNA]</scope>
    <source>
        <strain evidence="7 8">JEL0888</strain>
    </source>
</reference>